<dbReference type="SMART" id="SM00867">
    <property type="entry name" value="YceI"/>
    <property type="match status" value="1"/>
</dbReference>
<protein>
    <recommendedName>
        <fullName evidence="2">Lipid/polyisoprenoid-binding YceI-like domain-containing protein</fullName>
    </recommendedName>
</protein>
<sequence>MTAGTGLTARIRTTEGWPVPDAVLTVTDLSGQQLARVVADATGAVATEPLPPGTLTAVLTAVGYQPVARTAQISAAGSGRLGDIALRPTVGNVAVPPPGVWTIDPVHSTVIATARHLGIASIKARFAGVRGRLVVTEPFEQTSGHAEIDARSIDTGITQRDEHLRSAEFLDTATYPVITFTSSALRRTGPDTWVMSGELSLHGQRRSVDLDLTYGGFGPDPWGGVRAAFHAETLLHRNDFAIDYNAVVRAGIAAVGTTVQLALDIEVVQESAA</sequence>
<dbReference type="PANTHER" id="PTHR34406:SF1">
    <property type="entry name" value="PROTEIN YCEI"/>
    <property type="match status" value="1"/>
</dbReference>
<evidence type="ECO:0000313" key="4">
    <source>
        <dbReference type="Proteomes" id="UP000501705"/>
    </source>
</evidence>
<dbReference type="Pfam" id="PF04264">
    <property type="entry name" value="YceI"/>
    <property type="match status" value="1"/>
</dbReference>
<proteinExistence type="inferred from homology"/>
<organism evidence="3 4">
    <name type="scientific">Nocardia brasiliensis</name>
    <dbReference type="NCBI Taxonomy" id="37326"/>
    <lineage>
        <taxon>Bacteria</taxon>
        <taxon>Bacillati</taxon>
        <taxon>Actinomycetota</taxon>
        <taxon>Actinomycetes</taxon>
        <taxon>Mycobacteriales</taxon>
        <taxon>Nocardiaceae</taxon>
        <taxon>Nocardia</taxon>
    </lineage>
</organism>
<name>A0A6G9XQC1_NOCBR</name>
<dbReference type="InterPro" id="IPR013784">
    <property type="entry name" value="Carb-bd-like_fold"/>
</dbReference>
<dbReference type="RefSeq" id="WP_167462185.1">
    <property type="nucleotide sequence ID" value="NZ_CP046171.1"/>
</dbReference>
<comment type="similarity">
    <text evidence="1">Belongs to the UPF0312 family.</text>
</comment>
<evidence type="ECO:0000313" key="3">
    <source>
        <dbReference type="EMBL" id="QIS03117.1"/>
    </source>
</evidence>
<dbReference type="SUPFAM" id="SSF101874">
    <property type="entry name" value="YceI-like"/>
    <property type="match status" value="1"/>
</dbReference>
<dbReference type="Gene3D" id="2.60.40.1120">
    <property type="entry name" value="Carboxypeptidase-like, regulatory domain"/>
    <property type="match status" value="1"/>
</dbReference>
<evidence type="ECO:0000259" key="2">
    <source>
        <dbReference type="SMART" id="SM00867"/>
    </source>
</evidence>
<dbReference type="InterPro" id="IPR036761">
    <property type="entry name" value="TTHA0802/YceI-like_sf"/>
</dbReference>
<accession>A0A6G9XQC1</accession>
<gene>
    <name evidence="3" type="ORF">F5X71_13065</name>
</gene>
<reference evidence="3 4" key="1">
    <citation type="journal article" date="2019" name="ACS Chem. Biol.">
        <title>Identification and Mobilization of a Cryptic Antibiotic Biosynthesis Gene Locus from a Human-Pathogenic Nocardia Isolate.</title>
        <authorList>
            <person name="Herisse M."/>
            <person name="Ishida K."/>
            <person name="Porter J.L."/>
            <person name="Howden B."/>
            <person name="Hertweck C."/>
            <person name="Stinear T.P."/>
            <person name="Pidot S.J."/>
        </authorList>
    </citation>
    <scope>NUCLEOTIDE SEQUENCE [LARGE SCALE GENOMIC DNA]</scope>
    <source>
        <strain evidence="3 4">AUSMDU00024985</strain>
    </source>
</reference>
<dbReference type="Pfam" id="PF13620">
    <property type="entry name" value="CarboxypepD_reg"/>
    <property type="match status" value="1"/>
</dbReference>
<dbReference type="SUPFAM" id="SSF49452">
    <property type="entry name" value="Starch-binding domain-like"/>
    <property type="match status" value="1"/>
</dbReference>
<feature type="domain" description="Lipid/polyisoprenoid-binding YceI-like" evidence="2">
    <location>
        <begin position="100"/>
        <end position="268"/>
    </location>
</feature>
<dbReference type="GO" id="GO:0030246">
    <property type="term" value="F:carbohydrate binding"/>
    <property type="evidence" value="ECO:0007669"/>
    <property type="project" value="InterPro"/>
</dbReference>
<evidence type="ECO:0000256" key="1">
    <source>
        <dbReference type="ARBA" id="ARBA00008812"/>
    </source>
</evidence>
<dbReference type="AlphaFoldDB" id="A0A6G9XQC1"/>
<dbReference type="Proteomes" id="UP000501705">
    <property type="component" value="Chromosome"/>
</dbReference>
<dbReference type="PANTHER" id="PTHR34406">
    <property type="entry name" value="PROTEIN YCEI"/>
    <property type="match status" value="1"/>
</dbReference>
<dbReference type="Gene3D" id="2.40.128.110">
    <property type="entry name" value="Lipid/polyisoprenoid-binding, YceI-like"/>
    <property type="match status" value="1"/>
</dbReference>
<dbReference type="EMBL" id="CP046171">
    <property type="protein sequence ID" value="QIS03117.1"/>
    <property type="molecule type" value="Genomic_DNA"/>
</dbReference>
<dbReference type="InterPro" id="IPR007372">
    <property type="entry name" value="Lipid/polyisoprenoid-bd_YceI"/>
</dbReference>